<evidence type="ECO:0000256" key="1">
    <source>
        <dbReference type="ARBA" id="ARBA00004123"/>
    </source>
</evidence>
<dbReference type="InterPro" id="IPR002562">
    <property type="entry name" value="3'-5'_exonuclease_dom"/>
</dbReference>
<evidence type="ECO:0000259" key="4">
    <source>
        <dbReference type="Pfam" id="PF00570"/>
    </source>
</evidence>
<protein>
    <recommendedName>
        <fullName evidence="8">3'-5' exonuclease domain-containing protein</fullName>
    </recommendedName>
</protein>
<gene>
    <name evidence="6" type="ORF">ODALV1_LOCUS18416</name>
</gene>
<feature type="domain" description="HRDC" evidence="4">
    <location>
        <begin position="281"/>
        <end position="331"/>
    </location>
</feature>
<proteinExistence type="predicted"/>
<dbReference type="Pfam" id="PF00570">
    <property type="entry name" value="HRDC"/>
    <property type="match status" value="1"/>
</dbReference>
<dbReference type="EMBL" id="CAXLJM020000058">
    <property type="protein sequence ID" value="CAL8119150.1"/>
    <property type="molecule type" value="Genomic_DNA"/>
</dbReference>
<evidence type="ECO:0000256" key="3">
    <source>
        <dbReference type="SAM" id="MobiDB-lite"/>
    </source>
</evidence>
<dbReference type="PANTHER" id="PTHR12124:SF47">
    <property type="entry name" value="EXOSOME COMPONENT 10"/>
    <property type="match status" value="1"/>
</dbReference>
<dbReference type="Gene3D" id="1.10.150.80">
    <property type="entry name" value="HRDC domain"/>
    <property type="match status" value="1"/>
</dbReference>
<evidence type="ECO:0000313" key="6">
    <source>
        <dbReference type="EMBL" id="CAL8119150.1"/>
    </source>
</evidence>
<feature type="region of interest" description="Disordered" evidence="3">
    <location>
        <begin position="530"/>
        <end position="550"/>
    </location>
</feature>
<keyword evidence="7" id="KW-1185">Reference proteome</keyword>
<dbReference type="InterPro" id="IPR002121">
    <property type="entry name" value="HRDC_dom"/>
</dbReference>
<evidence type="ECO:0000259" key="5">
    <source>
        <dbReference type="Pfam" id="PF01612"/>
    </source>
</evidence>
<keyword evidence="2" id="KW-0539">Nucleus</keyword>
<dbReference type="InterPro" id="IPR044876">
    <property type="entry name" value="HRDC_dom_sf"/>
</dbReference>
<dbReference type="InterPro" id="IPR036397">
    <property type="entry name" value="RNaseH_sf"/>
</dbReference>
<dbReference type="SUPFAM" id="SSF47819">
    <property type="entry name" value="HRDC-like"/>
    <property type="match status" value="1"/>
</dbReference>
<organism evidence="6 7">
    <name type="scientific">Orchesella dallaii</name>
    <dbReference type="NCBI Taxonomy" id="48710"/>
    <lineage>
        <taxon>Eukaryota</taxon>
        <taxon>Metazoa</taxon>
        <taxon>Ecdysozoa</taxon>
        <taxon>Arthropoda</taxon>
        <taxon>Hexapoda</taxon>
        <taxon>Collembola</taxon>
        <taxon>Entomobryomorpha</taxon>
        <taxon>Entomobryoidea</taxon>
        <taxon>Orchesellidae</taxon>
        <taxon>Orchesellinae</taxon>
        <taxon>Orchesella</taxon>
    </lineage>
</organism>
<comment type="subcellular location">
    <subcellularLocation>
        <location evidence="1">Nucleus</location>
    </subcellularLocation>
</comment>
<dbReference type="InterPro" id="IPR010997">
    <property type="entry name" value="HRDC-like_sf"/>
</dbReference>
<dbReference type="Gene3D" id="3.30.420.10">
    <property type="entry name" value="Ribonuclease H-like superfamily/Ribonuclease H"/>
    <property type="match status" value="1"/>
</dbReference>
<dbReference type="InterPro" id="IPR012337">
    <property type="entry name" value="RNaseH-like_sf"/>
</dbReference>
<dbReference type="PANTHER" id="PTHR12124">
    <property type="entry name" value="POLYMYOSITIS/SCLERODERMA AUTOANTIGEN-RELATED"/>
    <property type="match status" value="1"/>
</dbReference>
<dbReference type="InterPro" id="IPR045092">
    <property type="entry name" value="Rrp6-like"/>
</dbReference>
<dbReference type="Proteomes" id="UP001642540">
    <property type="component" value="Unassembled WGS sequence"/>
</dbReference>
<dbReference type="Pfam" id="PF01612">
    <property type="entry name" value="DNA_pol_A_exo1"/>
    <property type="match status" value="1"/>
</dbReference>
<evidence type="ECO:0008006" key="8">
    <source>
        <dbReference type="Google" id="ProtNLM"/>
    </source>
</evidence>
<name>A0ABP1R7F3_9HEXA</name>
<sequence>MRSIAYLQNRRRCETLGLEVAKLDDESLSRRSVLNSMSNFPQSPHPQEECVYRAYVSREQLKPLDIPSKKDFWYVTDEKALEEMSWILKTKKTVAFDLEQDSEFSYHTIISLNQISCDLYDFVVDAIELHSHIKKHLGPVFENNDILKIVFSVHDLPSLQRDYDIRPVRTFDIQDFHYQLTDVDVNKDNQLFLFRYRPLPDDVLEYARDDSKLLLASWEVMKQRHSDFLYNEVDFGPSRKMMMSQYSFPKDKHNVEKDWVFERNNLSSQQKIEFTRGNCFDVFKKIWSWRLQTAKIVNFTPRRVLSFDDIVMLCIVKPKTVKALENMCSLTAVNNTECKESLVNVFNEIQKETVINLSDDSDWDMDDGNEASVASATINEGEACNASVGIDEPAYDAGNDSGFIVEDFEIEVERNVEISDDFDELIDREIQICDDNVVVQRNVEILDENDVFCEGELPATVSRKVTVCNGIEIVAKKPKNPYDNVYSVKRIGRDELLRNWELIRYSKMPNPVKNKLRKMRQRLRHAMINNKRKNEGQKPIPFKDLYSRRN</sequence>
<evidence type="ECO:0000313" key="7">
    <source>
        <dbReference type="Proteomes" id="UP001642540"/>
    </source>
</evidence>
<feature type="domain" description="3'-5' exonuclease" evidence="5">
    <location>
        <begin position="74"/>
        <end position="214"/>
    </location>
</feature>
<reference evidence="6 7" key="1">
    <citation type="submission" date="2024-08" db="EMBL/GenBank/DDBJ databases">
        <authorList>
            <person name="Cucini C."/>
            <person name="Frati F."/>
        </authorList>
    </citation>
    <scope>NUCLEOTIDE SEQUENCE [LARGE SCALE GENOMIC DNA]</scope>
</reference>
<comment type="caution">
    <text evidence="6">The sequence shown here is derived from an EMBL/GenBank/DDBJ whole genome shotgun (WGS) entry which is preliminary data.</text>
</comment>
<accession>A0ABP1R7F3</accession>
<dbReference type="SUPFAM" id="SSF53098">
    <property type="entry name" value="Ribonuclease H-like"/>
    <property type="match status" value="1"/>
</dbReference>
<evidence type="ECO:0000256" key="2">
    <source>
        <dbReference type="ARBA" id="ARBA00023242"/>
    </source>
</evidence>